<evidence type="ECO:0000313" key="2">
    <source>
        <dbReference type="Proteomes" id="UP000070409"/>
    </source>
</evidence>
<dbReference type="EMBL" id="LSRE01000025">
    <property type="protein sequence ID" value="KXO95087.1"/>
    <property type="molecule type" value="Genomic_DNA"/>
</dbReference>
<gene>
    <name evidence="1" type="ORF">AXK61_23750</name>
</gene>
<reference evidence="1 2" key="1">
    <citation type="submission" date="2016-02" db="EMBL/GenBank/DDBJ databases">
        <authorList>
            <person name="Teng J.L."/>
            <person name="Tang Y."/>
            <person name="Huang Y."/>
            <person name="Guo F."/>
            <person name="Wei W."/>
            <person name="Chen J.H."/>
            <person name="Wong S.Y."/>
            <person name="Lau S.K."/>
            <person name="Woo P.C."/>
        </authorList>
    </citation>
    <scope>NUCLEOTIDE SEQUENCE [LARGE SCALE GENOMIC DNA]</scope>
    <source>
        <strain evidence="1 2">JCM 13375</strain>
    </source>
</reference>
<organism evidence="1 2">
    <name type="scientific">Tsukamurella pseudospumae</name>
    <dbReference type="NCBI Taxonomy" id="239498"/>
    <lineage>
        <taxon>Bacteria</taxon>
        <taxon>Bacillati</taxon>
        <taxon>Actinomycetota</taxon>
        <taxon>Actinomycetes</taxon>
        <taxon>Mycobacteriales</taxon>
        <taxon>Tsukamurellaceae</taxon>
        <taxon>Tsukamurella</taxon>
    </lineage>
</organism>
<comment type="caution">
    <text evidence="1">The sequence shown here is derived from an EMBL/GenBank/DDBJ whole genome shotgun (WGS) entry which is preliminary data.</text>
</comment>
<dbReference type="RefSeq" id="WP_068746354.1">
    <property type="nucleotide sequence ID" value="NZ_LSRE01000025.1"/>
</dbReference>
<proteinExistence type="predicted"/>
<protein>
    <submittedName>
        <fullName evidence="1">Uncharacterized protein</fullName>
    </submittedName>
</protein>
<evidence type="ECO:0000313" key="1">
    <source>
        <dbReference type="EMBL" id="KXO95087.1"/>
    </source>
</evidence>
<sequence>MYDDIAASQVRDLAALLAGDLVFEASDKYFGWMVARSDQGAVYLRFGRTFPEEDMWALWLGDGQWFDFNDAPARWRIGLTGDTWSACPDPFRDDPLTKAEVTELLVGAERQGG</sequence>
<name>A0A137ZA95_9ACTN</name>
<keyword evidence="2" id="KW-1185">Reference proteome</keyword>
<accession>A0A137ZA95</accession>
<dbReference type="Proteomes" id="UP000070409">
    <property type="component" value="Unassembled WGS sequence"/>
</dbReference>